<sequence length="91" mass="10364">MDTDSRVYTFLTAPSTNESKHLPVFCQVEKIYSIFSHYFHIFQLLLTKSVYCIAMTSISSMASFLGRQLTSTRDLAGLWSPKNSEYTLLIA</sequence>
<comment type="caution">
    <text evidence="1">The sequence shown here is derived from an EMBL/GenBank/DDBJ whole genome shotgun (WGS) entry which is preliminary data.</text>
</comment>
<dbReference type="EMBL" id="FSQZ01000001">
    <property type="protein sequence ID" value="SIN73981.1"/>
    <property type="molecule type" value="Genomic_DNA"/>
</dbReference>
<proteinExistence type="predicted"/>
<protein>
    <submittedName>
        <fullName evidence="1">Uncharacterized protein</fullName>
    </submittedName>
</protein>
<evidence type="ECO:0000313" key="1">
    <source>
        <dbReference type="EMBL" id="SIN73981.1"/>
    </source>
</evidence>
<accession>A0ABY1JFA9</accession>
<evidence type="ECO:0000313" key="2">
    <source>
        <dbReference type="Proteomes" id="UP000185093"/>
    </source>
</evidence>
<reference evidence="1 2" key="1">
    <citation type="submission" date="2016-11" db="EMBL/GenBank/DDBJ databases">
        <authorList>
            <person name="Varghese N."/>
            <person name="Submissions S."/>
        </authorList>
    </citation>
    <scope>NUCLEOTIDE SEQUENCE [LARGE SCALE GENOMIC DNA]</scope>
    <source>
        <strain evidence="1 2">DSM 20664</strain>
    </source>
</reference>
<dbReference type="Proteomes" id="UP000185093">
    <property type="component" value="Unassembled WGS sequence"/>
</dbReference>
<name>A0ABY1JFA9_9BACT</name>
<organism evidence="1 2">
    <name type="scientific">Acetomicrobium flavidum</name>
    <dbReference type="NCBI Taxonomy" id="49896"/>
    <lineage>
        <taxon>Bacteria</taxon>
        <taxon>Thermotogati</taxon>
        <taxon>Synergistota</taxon>
        <taxon>Synergistia</taxon>
        <taxon>Synergistales</taxon>
        <taxon>Acetomicrobiaceae</taxon>
        <taxon>Acetomicrobium</taxon>
    </lineage>
</organism>
<gene>
    <name evidence="1" type="ORF">SAMN05444368_1629</name>
</gene>
<keyword evidence="2" id="KW-1185">Reference proteome</keyword>